<evidence type="ECO:0000256" key="1">
    <source>
        <dbReference type="ARBA" id="ARBA00006479"/>
    </source>
</evidence>
<feature type="compositionally biased region" description="Basic and acidic residues" evidence="2">
    <location>
        <begin position="1"/>
        <end position="10"/>
    </location>
</feature>
<comment type="similarity">
    <text evidence="1">Belongs to the ROK (NagC/XylR) family.</text>
</comment>
<organism evidence="3 4">
    <name type="scientific">Dactylosporangium aurantiacum</name>
    <dbReference type="NCBI Taxonomy" id="35754"/>
    <lineage>
        <taxon>Bacteria</taxon>
        <taxon>Bacillati</taxon>
        <taxon>Actinomycetota</taxon>
        <taxon>Actinomycetes</taxon>
        <taxon>Micromonosporales</taxon>
        <taxon>Micromonosporaceae</taxon>
        <taxon>Dactylosporangium</taxon>
    </lineage>
</organism>
<dbReference type="Gene3D" id="3.30.420.40">
    <property type="match status" value="2"/>
</dbReference>
<dbReference type="PANTHER" id="PTHR18964:SF149">
    <property type="entry name" value="BIFUNCTIONAL UDP-N-ACETYLGLUCOSAMINE 2-EPIMERASE_N-ACETYLMANNOSAMINE KINASE"/>
    <property type="match status" value="1"/>
</dbReference>
<dbReference type="Pfam" id="PF00480">
    <property type="entry name" value="ROK"/>
    <property type="match status" value="1"/>
</dbReference>
<reference evidence="3" key="1">
    <citation type="submission" date="2021-04" db="EMBL/GenBank/DDBJ databases">
        <title>Dactylosporangium aurantiacum NRRL B-8018 full assembly.</title>
        <authorList>
            <person name="Hartkoorn R.C."/>
            <person name="Beaudoing E."/>
            <person name="Hot D."/>
        </authorList>
    </citation>
    <scope>NUCLEOTIDE SEQUENCE</scope>
    <source>
        <strain evidence="3">NRRL B-8018</strain>
    </source>
</reference>
<evidence type="ECO:0000313" key="4">
    <source>
        <dbReference type="Proteomes" id="UP001058003"/>
    </source>
</evidence>
<dbReference type="KEGG" id="daur:Daura_26190"/>
<sequence>MPAQRQARDDDLVEAGVGPPGAARRTGGTDSDDLLDEDLPDAEEPDLTEPGRPLVQVRNNADLAALAEHARGAAVGCDNVVYLYGDAGVGGGIIAAGRPVTGHGGYGGEVGHMVVNPAGKPCSCGSHGCWETEIGEHALLTAAGRDPSTGREGILAVVDAAGRGDASAQAAVRQVGDWLGFGVANLVNIFNPEMVIFGGTLREVYLASAAQVRSRLNRNALPACREHVRLRTPVLGEDAALLGAAELAFEPLFADPLDFA</sequence>
<dbReference type="PANTHER" id="PTHR18964">
    <property type="entry name" value="ROK (REPRESSOR, ORF, KINASE) FAMILY"/>
    <property type="match status" value="1"/>
</dbReference>
<evidence type="ECO:0000313" key="3">
    <source>
        <dbReference type="EMBL" id="UWZ59768.1"/>
    </source>
</evidence>
<accession>A0A9Q9MHR3</accession>
<feature type="region of interest" description="Disordered" evidence="2">
    <location>
        <begin position="1"/>
        <end position="52"/>
    </location>
</feature>
<dbReference type="EMBL" id="CP073767">
    <property type="protein sequence ID" value="UWZ59768.1"/>
    <property type="molecule type" value="Genomic_DNA"/>
</dbReference>
<dbReference type="Proteomes" id="UP001058003">
    <property type="component" value="Chromosome"/>
</dbReference>
<keyword evidence="4" id="KW-1185">Reference proteome</keyword>
<dbReference type="InterPro" id="IPR043129">
    <property type="entry name" value="ATPase_NBD"/>
</dbReference>
<dbReference type="SUPFAM" id="SSF53067">
    <property type="entry name" value="Actin-like ATPase domain"/>
    <property type="match status" value="1"/>
</dbReference>
<evidence type="ECO:0000256" key="2">
    <source>
        <dbReference type="SAM" id="MobiDB-lite"/>
    </source>
</evidence>
<proteinExistence type="inferred from homology"/>
<gene>
    <name evidence="3" type="ORF">Daura_26190</name>
</gene>
<dbReference type="InterPro" id="IPR000600">
    <property type="entry name" value="ROK"/>
</dbReference>
<feature type="compositionally biased region" description="Acidic residues" evidence="2">
    <location>
        <begin position="30"/>
        <end position="47"/>
    </location>
</feature>
<dbReference type="AlphaFoldDB" id="A0A9Q9MHR3"/>
<protein>
    <submittedName>
        <fullName evidence="3">ROK family protein</fullName>
    </submittedName>
</protein>
<name>A0A9Q9MHR3_9ACTN</name>